<dbReference type="OrthoDB" id="7873131at2"/>
<proteinExistence type="predicted"/>
<organism evidence="2 3">
    <name type="scientific">Hasllibacter halocynthiae</name>
    <dbReference type="NCBI Taxonomy" id="595589"/>
    <lineage>
        <taxon>Bacteria</taxon>
        <taxon>Pseudomonadati</taxon>
        <taxon>Pseudomonadota</taxon>
        <taxon>Alphaproteobacteria</taxon>
        <taxon>Rhodobacterales</taxon>
        <taxon>Roseobacteraceae</taxon>
        <taxon>Hasllibacter</taxon>
    </lineage>
</organism>
<name>A0A2T0X748_9RHOB</name>
<comment type="caution">
    <text evidence="2">The sequence shown here is derived from an EMBL/GenBank/DDBJ whole genome shotgun (WGS) entry which is preliminary data.</text>
</comment>
<feature type="chain" id="PRO_5015399254" evidence="1">
    <location>
        <begin position="21"/>
        <end position="113"/>
    </location>
</feature>
<evidence type="ECO:0000313" key="3">
    <source>
        <dbReference type="Proteomes" id="UP000238801"/>
    </source>
</evidence>
<protein>
    <submittedName>
        <fullName evidence="2">Uncharacterized protein</fullName>
    </submittedName>
</protein>
<dbReference type="AlphaFoldDB" id="A0A2T0X748"/>
<reference evidence="2 3" key="1">
    <citation type="submission" date="2018-03" db="EMBL/GenBank/DDBJ databases">
        <title>Genomic Encyclopedia of Archaeal and Bacterial Type Strains, Phase II (KMG-II): from individual species to whole genera.</title>
        <authorList>
            <person name="Goeker M."/>
        </authorList>
    </citation>
    <scope>NUCLEOTIDE SEQUENCE [LARGE SCALE GENOMIC DNA]</scope>
    <source>
        <strain evidence="2 3">DSM 29318</strain>
    </source>
</reference>
<sequence length="113" mass="11366">MRLILSLAVLLGLLAPKMGAALAGLAPGVERVVICAGDGMRVIHLRGGVPVEVDLPELARCAPAAPPPPPAAAPDAWRALAAVFALALPPPPALPARATWRGPPPSHGPPLPA</sequence>
<evidence type="ECO:0000256" key="1">
    <source>
        <dbReference type="SAM" id="SignalP"/>
    </source>
</evidence>
<accession>A0A2T0X748</accession>
<feature type="signal peptide" evidence="1">
    <location>
        <begin position="1"/>
        <end position="20"/>
    </location>
</feature>
<dbReference type="RefSeq" id="WP_106159233.1">
    <property type="nucleotide sequence ID" value="NZ_PVTT01000001.1"/>
</dbReference>
<keyword evidence="1" id="KW-0732">Signal</keyword>
<evidence type="ECO:0000313" key="2">
    <source>
        <dbReference type="EMBL" id="PRY94770.1"/>
    </source>
</evidence>
<gene>
    <name evidence="2" type="ORF">BCF33_0368</name>
</gene>
<dbReference type="Proteomes" id="UP000238801">
    <property type="component" value="Unassembled WGS sequence"/>
</dbReference>
<keyword evidence="3" id="KW-1185">Reference proteome</keyword>
<dbReference type="EMBL" id="PVTT01000001">
    <property type="protein sequence ID" value="PRY94770.1"/>
    <property type="molecule type" value="Genomic_DNA"/>
</dbReference>